<comment type="caution">
    <text evidence="3">The sequence shown here is derived from an EMBL/GenBank/DDBJ whole genome shotgun (WGS) entry which is preliminary data.</text>
</comment>
<dbReference type="EMBL" id="AAFI02000013">
    <property type="protein sequence ID" value="EAL69751.1"/>
    <property type="molecule type" value="Genomic_DNA"/>
</dbReference>
<dbReference type="SMR" id="Q553T9"/>
<evidence type="ECO:0000313" key="3">
    <source>
        <dbReference type="EMBL" id="EAL69751.1"/>
    </source>
</evidence>
<dbReference type="Proteomes" id="UP000002195">
    <property type="component" value="Unassembled WGS sequence"/>
</dbReference>
<feature type="domain" description="Carbohydrate esterase 2 N-terminal" evidence="2">
    <location>
        <begin position="31"/>
        <end position="137"/>
    </location>
</feature>
<dbReference type="KEGG" id="ddi:DDB_G0275371"/>
<gene>
    <name evidence="3" type="ORF">DDB_G0275371</name>
</gene>
<dbReference type="InterPro" id="IPR040794">
    <property type="entry name" value="CE2_N"/>
</dbReference>
<dbReference type="GO" id="GO:0052689">
    <property type="term" value="F:carboxylic ester hydrolase activity"/>
    <property type="evidence" value="ECO:0007669"/>
    <property type="project" value="InterPro"/>
</dbReference>
<dbReference type="Gene3D" id="3.40.50.1110">
    <property type="entry name" value="SGNH hydrolase"/>
    <property type="match status" value="1"/>
</dbReference>
<organism evidence="3 4">
    <name type="scientific">Dictyostelium discoideum</name>
    <name type="common">Social amoeba</name>
    <dbReference type="NCBI Taxonomy" id="44689"/>
    <lineage>
        <taxon>Eukaryota</taxon>
        <taxon>Amoebozoa</taxon>
        <taxon>Evosea</taxon>
        <taxon>Eumycetozoa</taxon>
        <taxon>Dictyostelia</taxon>
        <taxon>Dictyosteliales</taxon>
        <taxon>Dictyosteliaceae</taxon>
        <taxon>Dictyostelium</taxon>
    </lineage>
</organism>
<dbReference type="SUPFAM" id="SSF52266">
    <property type="entry name" value="SGNH hydrolase"/>
    <property type="match status" value="1"/>
</dbReference>
<dbReference type="InterPro" id="IPR037461">
    <property type="entry name" value="CtCE2-like_dom"/>
</dbReference>
<dbReference type="InParanoid" id="Q553T9"/>
<accession>Q553T9</accession>
<dbReference type="PaxDb" id="44689-DDB0302463"/>
<proteinExistence type="predicted"/>
<dbReference type="InterPro" id="IPR052762">
    <property type="entry name" value="PCW_deacetylase/CE"/>
</dbReference>
<dbReference type="OMA" id="WSGCQII"/>
<dbReference type="GeneID" id="8619958"/>
<dbReference type="Pfam" id="PF17996">
    <property type="entry name" value="CE2_N"/>
    <property type="match status" value="1"/>
</dbReference>
<dbReference type="PhylomeDB" id="Q553T9"/>
<evidence type="ECO:0000259" key="2">
    <source>
        <dbReference type="Pfam" id="PF17996"/>
    </source>
</evidence>
<sequence>MVYKLIILIIVIIINGTISMMVLPSDLNIHYVGRIDKTQSNHYYSFSWSGCQIIVNITGITEIKAILNSEKPNWFDVFINGQLNNVFNVTLSAPQQQIITIANNLNSNDIYQIKISKRTEAEFGQVNFYGFQIDDNDENFKLFTYKPLTNRKFEFIGDSIATGYGDMGKAPCAFTESTENVDVSFVSDITNQLLGEMSVIAWEGKGVVKNYGSPTPISNPNEPTLPDLYPYILPLSDNSSFWNASQFIPDVLVINLGSNDYTDLPYPPNDYFQVKFIEFVKSIIINYNNQIPKIFFICGVMVNEHPCCTITEAVSNVFNATYIDMPNIQNSSDDFGCYGHPTIIAHAHMASIAIPIIKQVMNWE</sequence>
<evidence type="ECO:0000256" key="1">
    <source>
        <dbReference type="SAM" id="Phobius"/>
    </source>
</evidence>
<dbReference type="HOGENOM" id="CLU_042506_2_0_1"/>
<name>Q553T9_DICDI</name>
<keyword evidence="1" id="KW-0812">Transmembrane</keyword>
<evidence type="ECO:0000313" key="4">
    <source>
        <dbReference type="Proteomes" id="UP000002195"/>
    </source>
</evidence>
<dbReference type="eggNOG" id="ENOG502RCGA">
    <property type="taxonomic scope" value="Eukaryota"/>
</dbReference>
<dbReference type="CDD" id="cd01831">
    <property type="entry name" value="Endoglucanase_E_like"/>
    <property type="match status" value="1"/>
</dbReference>
<keyword evidence="1" id="KW-0472">Membrane</keyword>
<dbReference type="PANTHER" id="PTHR37834">
    <property type="entry name" value="GDSL-LIKE LIPASE/ACYLHYDROLASE DOMAIN PROTEIN (AFU_ORTHOLOGUE AFUA_2G00620)"/>
    <property type="match status" value="1"/>
</dbReference>
<protein>
    <recommendedName>
        <fullName evidence="2">Carbohydrate esterase 2 N-terminal domain-containing protein</fullName>
    </recommendedName>
</protein>
<dbReference type="dictyBase" id="DDB_G0275371"/>
<dbReference type="FunCoup" id="Q553T9">
    <property type="interactions" value="1"/>
</dbReference>
<keyword evidence="4" id="KW-1185">Reference proteome</keyword>
<keyword evidence="1" id="KW-1133">Transmembrane helix</keyword>
<dbReference type="PANTHER" id="PTHR37834:SF1">
    <property type="entry name" value="CARBOHYDRATE ESTERASE 2 N-TERMINAL DOMAIN-CONTAINING PROTEIN"/>
    <property type="match status" value="1"/>
</dbReference>
<reference evidence="3 4" key="1">
    <citation type="journal article" date="2005" name="Nature">
        <title>The genome of the social amoeba Dictyostelium discoideum.</title>
        <authorList>
            <consortium name="The Dictyostelium discoideum Sequencing Consortium"/>
            <person name="Eichinger L."/>
            <person name="Pachebat J.A."/>
            <person name="Glockner G."/>
            <person name="Rajandream M.A."/>
            <person name="Sucgang R."/>
            <person name="Berriman M."/>
            <person name="Song J."/>
            <person name="Olsen R."/>
            <person name="Szafranski K."/>
            <person name="Xu Q."/>
            <person name="Tunggal B."/>
            <person name="Kummerfeld S."/>
            <person name="Madera M."/>
            <person name="Konfortov B.A."/>
            <person name="Rivero F."/>
            <person name="Bankier A.T."/>
            <person name="Lehmann R."/>
            <person name="Hamlin N."/>
            <person name="Davies R."/>
            <person name="Gaudet P."/>
            <person name="Fey P."/>
            <person name="Pilcher K."/>
            <person name="Chen G."/>
            <person name="Saunders D."/>
            <person name="Sodergren E."/>
            <person name="Davis P."/>
            <person name="Kerhornou A."/>
            <person name="Nie X."/>
            <person name="Hall N."/>
            <person name="Anjard C."/>
            <person name="Hemphill L."/>
            <person name="Bason N."/>
            <person name="Farbrother P."/>
            <person name="Desany B."/>
            <person name="Just E."/>
            <person name="Morio T."/>
            <person name="Rost R."/>
            <person name="Churcher C."/>
            <person name="Cooper J."/>
            <person name="Haydock S."/>
            <person name="van Driessche N."/>
            <person name="Cronin A."/>
            <person name="Goodhead I."/>
            <person name="Muzny D."/>
            <person name="Mourier T."/>
            <person name="Pain A."/>
            <person name="Lu M."/>
            <person name="Harper D."/>
            <person name="Lindsay R."/>
            <person name="Hauser H."/>
            <person name="James K."/>
            <person name="Quiles M."/>
            <person name="Madan Babu M."/>
            <person name="Saito T."/>
            <person name="Buchrieser C."/>
            <person name="Wardroper A."/>
            <person name="Felder M."/>
            <person name="Thangavelu M."/>
            <person name="Johnson D."/>
            <person name="Knights A."/>
            <person name="Loulseged H."/>
            <person name="Mungall K."/>
            <person name="Oliver K."/>
            <person name="Price C."/>
            <person name="Quail M.A."/>
            <person name="Urushihara H."/>
            <person name="Hernandez J."/>
            <person name="Rabbinowitsch E."/>
            <person name="Steffen D."/>
            <person name="Sanders M."/>
            <person name="Ma J."/>
            <person name="Kohara Y."/>
            <person name="Sharp S."/>
            <person name="Simmonds M."/>
            <person name="Spiegler S."/>
            <person name="Tivey A."/>
            <person name="Sugano S."/>
            <person name="White B."/>
            <person name="Walker D."/>
            <person name="Woodward J."/>
            <person name="Winckler T."/>
            <person name="Tanaka Y."/>
            <person name="Shaulsky G."/>
            <person name="Schleicher M."/>
            <person name="Weinstock G."/>
            <person name="Rosenthal A."/>
            <person name="Cox E.C."/>
            <person name="Chisholm R.L."/>
            <person name="Gibbs R."/>
            <person name="Loomis W.F."/>
            <person name="Platzer M."/>
            <person name="Kay R.R."/>
            <person name="Williams J."/>
            <person name="Dear P.H."/>
            <person name="Noegel A.A."/>
            <person name="Barrell B."/>
            <person name="Kuspa A."/>
        </authorList>
    </citation>
    <scope>NUCLEOTIDE SEQUENCE [LARGE SCALE GENOMIC DNA]</scope>
    <source>
        <strain evidence="3 4">AX4</strain>
    </source>
</reference>
<dbReference type="InterPro" id="IPR036514">
    <property type="entry name" value="SGNH_hydro_sf"/>
</dbReference>
<dbReference type="RefSeq" id="XP_643690.1">
    <property type="nucleotide sequence ID" value="XM_638598.1"/>
</dbReference>
<dbReference type="AlphaFoldDB" id="Q553T9"/>
<dbReference type="VEuPathDB" id="AmoebaDB:DDB_G0275371"/>
<dbReference type="Gene3D" id="2.60.120.260">
    <property type="entry name" value="Galactose-binding domain-like"/>
    <property type="match status" value="1"/>
</dbReference>
<feature type="transmembrane region" description="Helical" evidence="1">
    <location>
        <begin position="6"/>
        <end position="24"/>
    </location>
</feature>